<dbReference type="Proteomes" id="UP001597459">
    <property type="component" value="Unassembled WGS sequence"/>
</dbReference>
<evidence type="ECO:0000256" key="1">
    <source>
        <dbReference type="ARBA" id="ARBA00023002"/>
    </source>
</evidence>
<dbReference type="InterPro" id="IPR050982">
    <property type="entry name" value="Auxin_biosynth/cation_transpt"/>
</dbReference>
<dbReference type="EMBL" id="JBHULX010000039">
    <property type="protein sequence ID" value="MFD2592695.1"/>
    <property type="molecule type" value="Genomic_DNA"/>
</dbReference>
<name>A0ABW5NE42_9FLAO</name>
<sequence length="448" mass="49577">MMENTKLPIAIIGGGPIGLAAAAHLTKKELPFILFEAGSSVGQNILSWSHVRVFSPWRYNIDIIAKELLLQINWIAPDEEALPTGKELVEKYFVPLASLPQIKPHIHLHARVISMGRKGLDKMKTRGREEKPFQIKVEENGIIRYYQAKAIIDATGTWNQQNPIGSGGVFAEGEQALTDHIFYGIPNVRSNHLERYKNKNIAVVGGGHSAINVLLDLAEIQKKYPDTKLNWILRKDTIEKVYGGRKDDALTARGALGIRIEELVNSGKLNVYTPFHVLKLQKKETGLQIIGDLNGNFKTISGIDEIISNTGSRPNLDIIREVRVDLDSSLEAVFDLAELIDPNIHSCGTVRPHGEKELRHPEKDFYIVGSKSYGRVPTFLMATGYEQVRSVIAYLAGDKEAAKRVELKLPETGVCSSGIENTQSSECCANVSETAKVNSSECSTVECR</sequence>
<dbReference type="RefSeq" id="WP_378254755.1">
    <property type="nucleotide sequence ID" value="NZ_JBHSJV010000001.1"/>
</dbReference>
<reference evidence="3" key="1">
    <citation type="journal article" date="2019" name="Int. J. Syst. Evol. Microbiol.">
        <title>The Global Catalogue of Microorganisms (GCM) 10K type strain sequencing project: providing services to taxonomists for standard genome sequencing and annotation.</title>
        <authorList>
            <consortium name="The Broad Institute Genomics Platform"/>
            <consortium name="The Broad Institute Genome Sequencing Center for Infectious Disease"/>
            <person name="Wu L."/>
            <person name="Ma J."/>
        </authorList>
    </citation>
    <scope>NUCLEOTIDE SEQUENCE [LARGE SCALE GENOMIC DNA]</scope>
    <source>
        <strain evidence="3">KCTC 42423</strain>
    </source>
</reference>
<keyword evidence="1" id="KW-0560">Oxidoreductase</keyword>
<dbReference type="PRINTS" id="PR00411">
    <property type="entry name" value="PNDRDTASEI"/>
</dbReference>
<evidence type="ECO:0000313" key="3">
    <source>
        <dbReference type="Proteomes" id="UP001597459"/>
    </source>
</evidence>
<gene>
    <name evidence="2" type="ORF">ACFSTE_17800</name>
</gene>
<proteinExistence type="predicted"/>
<accession>A0ABW5NE42</accession>
<evidence type="ECO:0000313" key="2">
    <source>
        <dbReference type="EMBL" id="MFD2592695.1"/>
    </source>
</evidence>
<dbReference type="SUPFAM" id="SSF51905">
    <property type="entry name" value="FAD/NAD(P)-binding domain"/>
    <property type="match status" value="1"/>
</dbReference>
<dbReference type="PANTHER" id="PTHR43539">
    <property type="entry name" value="FLAVIN-BINDING MONOOXYGENASE-LIKE PROTEIN (AFU_ORTHOLOGUE AFUA_4G09220)"/>
    <property type="match status" value="1"/>
</dbReference>
<organism evidence="2 3">
    <name type="scientific">Aquimarina hainanensis</name>
    <dbReference type="NCBI Taxonomy" id="1578017"/>
    <lineage>
        <taxon>Bacteria</taxon>
        <taxon>Pseudomonadati</taxon>
        <taxon>Bacteroidota</taxon>
        <taxon>Flavobacteriia</taxon>
        <taxon>Flavobacteriales</taxon>
        <taxon>Flavobacteriaceae</taxon>
        <taxon>Aquimarina</taxon>
    </lineage>
</organism>
<dbReference type="PRINTS" id="PR00368">
    <property type="entry name" value="FADPNR"/>
</dbReference>
<keyword evidence="3" id="KW-1185">Reference proteome</keyword>
<dbReference type="Pfam" id="PF13738">
    <property type="entry name" value="Pyr_redox_3"/>
    <property type="match status" value="1"/>
</dbReference>
<dbReference type="Gene3D" id="3.50.50.60">
    <property type="entry name" value="FAD/NAD(P)-binding domain"/>
    <property type="match status" value="1"/>
</dbReference>
<dbReference type="PANTHER" id="PTHR43539:SF78">
    <property type="entry name" value="FLAVIN-CONTAINING MONOOXYGENASE"/>
    <property type="match status" value="1"/>
</dbReference>
<comment type="caution">
    <text evidence="2">The sequence shown here is derived from an EMBL/GenBank/DDBJ whole genome shotgun (WGS) entry which is preliminary data.</text>
</comment>
<dbReference type="InterPro" id="IPR036188">
    <property type="entry name" value="FAD/NAD-bd_sf"/>
</dbReference>
<protein>
    <submittedName>
        <fullName evidence="2">NAD(P)-binding domain-containing protein</fullName>
    </submittedName>
</protein>